<dbReference type="Proteomes" id="UP000306628">
    <property type="component" value="Unassembled WGS sequence"/>
</dbReference>
<dbReference type="EMBL" id="VCKX01000128">
    <property type="protein sequence ID" value="TMR29072.1"/>
    <property type="molecule type" value="Genomic_DNA"/>
</dbReference>
<dbReference type="RefSeq" id="WP_138693862.1">
    <property type="nucleotide sequence ID" value="NZ_JBHSAZ010000043.1"/>
</dbReference>
<keyword evidence="3" id="KW-1185">Reference proteome</keyword>
<accession>A0A5S4G890</accession>
<dbReference type="AlphaFoldDB" id="A0A5S4G890"/>
<reference evidence="2 3" key="1">
    <citation type="submission" date="2019-05" db="EMBL/GenBank/DDBJ databases">
        <title>Draft genome sequence of Nonomuraea zeae DSM 100528.</title>
        <authorList>
            <person name="Saricaoglu S."/>
            <person name="Isik K."/>
        </authorList>
    </citation>
    <scope>NUCLEOTIDE SEQUENCE [LARGE SCALE GENOMIC DNA]</scope>
    <source>
        <strain evidence="2 3">DSM 100528</strain>
    </source>
</reference>
<dbReference type="OrthoDB" id="9878435at2"/>
<evidence type="ECO:0000313" key="3">
    <source>
        <dbReference type="Proteomes" id="UP000306628"/>
    </source>
</evidence>
<evidence type="ECO:0000256" key="1">
    <source>
        <dbReference type="SAM" id="MobiDB-lite"/>
    </source>
</evidence>
<name>A0A5S4G890_9ACTN</name>
<proteinExistence type="predicted"/>
<sequence length="293" mass="31377">MPVESITITPARLTLRRAARDAVIDVLTTAGGPVTGTIDPPGRRPVPLTFKLQADGLTWRATPSFDLSSPAGLWRVRVTEGRVATSAGLHVVDPRQRGRVRFQDLAVQPQQVVQGDTTTVTGRLELQDARGVWRPFGGQPVIISFRRRGRRLWRTIGSAETRRRDGGFTTEVGIEGNGRLRAEFRGSGAPVLTGEVDVIIIGLGGSFRVLRRPPTAATFNGKACLLHVVTVTHKPDGLPAGGGRATIWVRSGGWRVAEHPGGGTARAPVSNGTAKVRSTPGGSSWKAEYTPPR</sequence>
<comment type="caution">
    <text evidence="2">The sequence shown here is derived from an EMBL/GenBank/DDBJ whole genome shotgun (WGS) entry which is preliminary data.</text>
</comment>
<protein>
    <submittedName>
        <fullName evidence="2">Uncharacterized protein</fullName>
    </submittedName>
</protein>
<evidence type="ECO:0000313" key="2">
    <source>
        <dbReference type="EMBL" id="TMR29072.1"/>
    </source>
</evidence>
<organism evidence="2 3">
    <name type="scientific">Nonomuraea zeae</name>
    <dbReference type="NCBI Taxonomy" id="1642303"/>
    <lineage>
        <taxon>Bacteria</taxon>
        <taxon>Bacillati</taxon>
        <taxon>Actinomycetota</taxon>
        <taxon>Actinomycetes</taxon>
        <taxon>Streptosporangiales</taxon>
        <taxon>Streptosporangiaceae</taxon>
        <taxon>Nonomuraea</taxon>
    </lineage>
</organism>
<gene>
    <name evidence="2" type="ORF">ETD85_33710</name>
</gene>
<feature type="region of interest" description="Disordered" evidence="1">
    <location>
        <begin position="259"/>
        <end position="293"/>
    </location>
</feature>